<evidence type="ECO:0000256" key="4">
    <source>
        <dbReference type="ARBA" id="ARBA00022806"/>
    </source>
</evidence>
<evidence type="ECO:0000256" key="9">
    <source>
        <dbReference type="ARBA" id="ARBA00023235"/>
    </source>
</evidence>
<proteinExistence type="inferred from homology"/>
<keyword evidence="13" id="KW-1185">Reference proteome</keyword>
<accession>A0ABW2SEW3</accession>
<name>A0ABW2SEW3_9BURK</name>
<evidence type="ECO:0000256" key="8">
    <source>
        <dbReference type="ARBA" id="ARBA00023125"/>
    </source>
</evidence>
<evidence type="ECO:0000313" key="12">
    <source>
        <dbReference type="EMBL" id="MFC7461982.1"/>
    </source>
</evidence>
<keyword evidence="4 12" id="KW-0347">Helicase</keyword>
<dbReference type="SUPFAM" id="SSF52540">
    <property type="entry name" value="P-loop containing nucleoside triphosphate hydrolases"/>
    <property type="match status" value="2"/>
</dbReference>
<reference evidence="13" key="1">
    <citation type="journal article" date="2019" name="Int. J. Syst. Evol. Microbiol.">
        <title>The Global Catalogue of Microorganisms (GCM) 10K type strain sequencing project: providing services to taxonomists for standard genome sequencing and annotation.</title>
        <authorList>
            <consortium name="The Broad Institute Genomics Platform"/>
            <consortium name="The Broad Institute Genome Sequencing Center for Infectious Disease"/>
            <person name="Wu L."/>
            <person name="Ma J."/>
        </authorList>
    </citation>
    <scope>NUCLEOTIDE SEQUENCE [LARGE SCALE GENOMIC DNA]</scope>
    <source>
        <strain evidence="13">CCUG 53903</strain>
    </source>
</reference>
<dbReference type="Pfam" id="PF13307">
    <property type="entry name" value="Helicase_C_2"/>
    <property type="match status" value="1"/>
</dbReference>
<dbReference type="GO" id="GO:0004386">
    <property type="term" value="F:helicase activity"/>
    <property type="evidence" value="ECO:0007669"/>
    <property type="project" value="UniProtKB-KW"/>
</dbReference>
<dbReference type="Gene3D" id="3.90.320.10">
    <property type="match status" value="1"/>
</dbReference>
<dbReference type="Pfam" id="PF06733">
    <property type="entry name" value="DEAD_2"/>
    <property type="match status" value="1"/>
</dbReference>
<keyword evidence="6" id="KW-0408">Iron</keyword>
<dbReference type="SMART" id="SM00491">
    <property type="entry name" value="HELICc2"/>
    <property type="match status" value="1"/>
</dbReference>
<dbReference type="InterPro" id="IPR010614">
    <property type="entry name" value="RAD3-like_helicase_DEAD"/>
</dbReference>
<keyword evidence="1" id="KW-0479">Metal-binding</keyword>
<dbReference type="InterPro" id="IPR027417">
    <property type="entry name" value="P-loop_NTPase"/>
</dbReference>
<dbReference type="EMBL" id="JBHTBZ010000049">
    <property type="protein sequence ID" value="MFC7461982.1"/>
    <property type="molecule type" value="Genomic_DNA"/>
</dbReference>
<gene>
    <name evidence="12" type="ORF">ACFQU0_16255</name>
</gene>
<keyword evidence="3" id="KW-0378">Hydrolase</keyword>
<dbReference type="InterPro" id="IPR011604">
    <property type="entry name" value="PDDEXK-like_dom_sf"/>
</dbReference>
<evidence type="ECO:0000256" key="6">
    <source>
        <dbReference type="ARBA" id="ARBA00023004"/>
    </source>
</evidence>
<comment type="similarity">
    <text evidence="10">Belongs to the helicase family. DinG subfamily.</text>
</comment>
<evidence type="ECO:0000256" key="10">
    <source>
        <dbReference type="ARBA" id="ARBA00038058"/>
    </source>
</evidence>
<dbReference type="InterPro" id="IPR006555">
    <property type="entry name" value="ATP-dep_Helicase_C"/>
</dbReference>
<dbReference type="PANTHER" id="PTHR11472:SF34">
    <property type="entry name" value="REGULATOR OF TELOMERE ELONGATION HELICASE 1"/>
    <property type="match status" value="1"/>
</dbReference>
<keyword evidence="9" id="KW-0413">Isomerase</keyword>
<protein>
    <submittedName>
        <fullName evidence="12">Helicase C-terminal domain-containing protein</fullName>
    </submittedName>
</protein>
<dbReference type="RefSeq" id="WP_382202620.1">
    <property type="nucleotide sequence ID" value="NZ_JBHTBZ010000049.1"/>
</dbReference>
<keyword evidence="5" id="KW-0067">ATP-binding</keyword>
<evidence type="ECO:0000256" key="2">
    <source>
        <dbReference type="ARBA" id="ARBA00022741"/>
    </source>
</evidence>
<evidence type="ECO:0000256" key="1">
    <source>
        <dbReference type="ARBA" id="ARBA00022723"/>
    </source>
</evidence>
<evidence type="ECO:0000259" key="11">
    <source>
        <dbReference type="PROSITE" id="PS51193"/>
    </source>
</evidence>
<dbReference type="PANTHER" id="PTHR11472">
    <property type="entry name" value="DNA REPAIR DEAD HELICASE RAD3/XP-D SUBFAMILY MEMBER"/>
    <property type="match status" value="1"/>
</dbReference>
<dbReference type="Gene3D" id="3.40.50.300">
    <property type="entry name" value="P-loop containing nucleotide triphosphate hydrolases"/>
    <property type="match status" value="2"/>
</dbReference>
<keyword evidence="2" id="KW-0547">Nucleotide-binding</keyword>
<dbReference type="InterPro" id="IPR014013">
    <property type="entry name" value="Helic_SF1/SF2_ATP-bd_DinG/Rad3"/>
</dbReference>
<organism evidence="12 13">
    <name type="scientific">Hydrogenophaga defluvii</name>
    <dbReference type="NCBI Taxonomy" id="249410"/>
    <lineage>
        <taxon>Bacteria</taxon>
        <taxon>Pseudomonadati</taxon>
        <taxon>Pseudomonadota</taxon>
        <taxon>Betaproteobacteria</taxon>
        <taxon>Burkholderiales</taxon>
        <taxon>Comamonadaceae</taxon>
        <taxon>Hydrogenophaga</taxon>
    </lineage>
</organism>
<evidence type="ECO:0000256" key="5">
    <source>
        <dbReference type="ARBA" id="ARBA00022840"/>
    </source>
</evidence>
<dbReference type="InterPro" id="IPR045028">
    <property type="entry name" value="DinG/Rad3-like"/>
</dbReference>
<keyword evidence="7" id="KW-0411">Iron-sulfur</keyword>
<evidence type="ECO:0000256" key="7">
    <source>
        <dbReference type="ARBA" id="ARBA00023014"/>
    </source>
</evidence>
<keyword evidence="8" id="KW-0238">DNA-binding</keyword>
<sequence>MPAEPAPAAITTYTVAVRTLCDFTARQGDLDTRFTPGPTAAQGQEGHRLVASRRPSHWTAEASLSGRWRHLLVRGRADGVDVQARRVEEIKTHRGPIERVPANHRALHWAQARTYGWLLCEQEGWPEVEVALVYFDLDDQAETVLSATHSAADLRDHFETLCERFLHWADQEADHRTRRDEALRQLAFPFGHFRAGQRELAEAVYRAHTHRRCLLAQAPTGIGKTVGTLFPALRAMPPTDTRAGTDQLYALSAKTPGRQLMLDGLARLQAHTPALPLRTLELVARDKACEHPDKACHGDSCPLAQGFYDRLPAARAAAVRSARMDRAQVRAIALAHRICPYYLTQALVRWSDVVVGDYNHFFDPFAMLHALVASEERSAALLVDEAHNLVERARGMYSAALDFACFRGMRLLAPKTLKRPLGRLHKAWKQLLDSFDAPYQVLETLPDDWTGALQGAVAAVAEHLAEHPTEAPGSPLVRWYFDALFFQSLAEAFGPHSLLDLSTENDGTLSLRNVVPAPFLRERWQAAQGATLFSATLSPPDFVRELLGLPENTAWRDVPSPFAASQLRLEVARDISTRFQDRAPSLDRLVDRIAHHYQNRPGNYLAFFSSFDYQRQASERLAERHPEVPQFAQSRGMSEADRQAFVDRFTPTSQGVGFAVLGGAFGEGIDLPGARLIGAFIATLGLPQVNPVNERMRERLQALLGDGWRYTYLYPGIQKVAQAAGRVIRTPEDQGLIVLMDDRFAQAEVLALLPAWWPAPQPGNQFHKA</sequence>
<dbReference type="Proteomes" id="UP001596457">
    <property type="component" value="Unassembled WGS sequence"/>
</dbReference>
<feature type="domain" description="Helicase ATP-binding" evidence="11">
    <location>
        <begin position="183"/>
        <end position="434"/>
    </location>
</feature>
<dbReference type="PROSITE" id="PS51193">
    <property type="entry name" value="HELICASE_ATP_BIND_2"/>
    <property type="match status" value="1"/>
</dbReference>
<evidence type="ECO:0000256" key="3">
    <source>
        <dbReference type="ARBA" id="ARBA00022801"/>
    </source>
</evidence>
<comment type="caution">
    <text evidence="12">The sequence shown here is derived from an EMBL/GenBank/DDBJ whole genome shotgun (WGS) entry which is preliminary data.</text>
</comment>
<evidence type="ECO:0000313" key="13">
    <source>
        <dbReference type="Proteomes" id="UP001596457"/>
    </source>
</evidence>